<dbReference type="InterPro" id="IPR009080">
    <property type="entry name" value="tRNAsynth_Ia_anticodon-bd"/>
</dbReference>
<proteinExistence type="predicted"/>
<dbReference type="EMBL" id="MUJZ01021949">
    <property type="protein sequence ID" value="OTF79663.1"/>
    <property type="molecule type" value="Genomic_DNA"/>
</dbReference>
<dbReference type="GO" id="GO:0006418">
    <property type="term" value="P:tRNA aminoacylation for protein translation"/>
    <property type="evidence" value="ECO:0007669"/>
    <property type="project" value="InterPro"/>
</dbReference>
<organism evidence="1 2">
    <name type="scientific">Euroglyphus maynei</name>
    <name type="common">Mayne's house dust mite</name>
    <dbReference type="NCBI Taxonomy" id="6958"/>
    <lineage>
        <taxon>Eukaryota</taxon>
        <taxon>Metazoa</taxon>
        <taxon>Ecdysozoa</taxon>
        <taxon>Arthropoda</taxon>
        <taxon>Chelicerata</taxon>
        <taxon>Arachnida</taxon>
        <taxon>Acari</taxon>
        <taxon>Acariformes</taxon>
        <taxon>Sarcoptiformes</taxon>
        <taxon>Astigmata</taxon>
        <taxon>Psoroptidia</taxon>
        <taxon>Analgoidea</taxon>
        <taxon>Pyroglyphidae</taxon>
        <taxon>Pyroglyphinae</taxon>
        <taxon>Euroglyphus</taxon>
    </lineage>
</organism>
<evidence type="ECO:0000313" key="2">
    <source>
        <dbReference type="Proteomes" id="UP000194236"/>
    </source>
</evidence>
<feature type="non-terminal residue" evidence="1">
    <location>
        <position position="1"/>
    </location>
</feature>
<comment type="caution">
    <text evidence="1">The sequence shown here is derived from an EMBL/GenBank/DDBJ whole genome shotgun (WGS) entry which is preliminary data.</text>
</comment>
<name>A0A1Y3BIL3_EURMA</name>
<protein>
    <submittedName>
        <fullName evidence="1">Uncharacterized protein</fullName>
    </submittedName>
</protein>
<gene>
    <name evidence="1" type="ORF">BLA29_012187</name>
</gene>
<dbReference type="SUPFAM" id="SSF47323">
    <property type="entry name" value="Anticodon-binding domain of a subclass of class I aminoacyl-tRNA synthetases"/>
    <property type="match status" value="1"/>
</dbReference>
<dbReference type="GO" id="GO:0004812">
    <property type="term" value="F:aminoacyl-tRNA ligase activity"/>
    <property type="evidence" value="ECO:0007669"/>
    <property type="project" value="InterPro"/>
</dbReference>
<dbReference type="Proteomes" id="UP000194236">
    <property type="component" value="Unassembled WGS sequence"/>
</dbReference>
<reference evidence="1 2" key="1">
    <citation type="submission" date="2017-03" db="EMBL/GenBank/DDBJ databases">
        <title>Genome Survey of Euroglyphus maynei.</title>
        <authorList>
            <person name="Arlian L.G."/>
            <person name="Morgan M.S."/>
            <person name="Rider S.D."/>
        </authorList>
    </citation>
    <scope>NUCLEOTIDE SEQUENCE [LARGE SCALE GENOMIC DNA]</scope>
    <source>
        <strain evidence="1">Arlian Lab</strain>
        <tissue evidence="1">Whole body</tissue>
    </source>
</reference>
<sequence>QRLPRRPDFDPISLCITPYPTVEQFTWSRDIPLEADIEFMEKIVHNVRSLRSEYNLLKQTKIALYLRFDTSSTDLEQRLRPLLSTIATLSYCTPVEMLDSKQTCTPTGCVIIPISDHCQAYIHL</sequence>
<dbReference type="GO" id="GO:0005524">
    <property type="term" value="F:ATP binding"/>
    <property type="evidence" value="ECO:0007669"/>
    <property type="project" value="InterPro"/>
</dbReference>
<keyword evidence="2" id="KW-1185">Reference proteome</keyword>
<dbReference type="OrthoDB" id="629407at2759"/>
<accession>A0A1Y3BIL3</accession>
<evidence type="ECO:0000313" key="1">
    <source>
        <dbReference type="EMBL" id="OTF79663.1"/>
    </source>
</evidence>
<dbReference type="AlphaFoldDB" id="A0A1Y3BIL3"/>